<sequence>MPAAAGDRQGAIKRHSPLTPDFRQFLRGCALPSLLQPAVRAVRDAFPTQRLLSPPPCGSPWRASFVRRRKACWAQVCGKRHPFLIDEGVGCGFVATVVIFRLKATVRLPAFSLAQIGLYFSLKAMKKLTGEEKARLISAGSRPGMAVRQATRMCLCRCGKQPGLL</sequence>
<protein>
    <submittedName>
        <fullName evidence="1">Uncharacterized protein</fullName>
    </submittedName>
</protein>
<name>A0A1S8YTN3_9GAMM</name>
<dbReference type="Proteomes" id="UP000190667">
    <property type="component" value="Unassembled WGS sequence"/>
</dbReference>
<evidence type="ECO:0000313" key="2">
    <source>
        <dbReference type="Proteomes" id="UP000190667"/>
    </source>
</evidence>
<dbReference type="AlphaFoldDB" id="A0A1S8YTN3"/>
<keyword evidence="2" id="KW-1185">Reference proteome</keyword>
<evidence type="ECO:0000313" key="1">
    <source>
        <dbReference type="EMBL" id="OON42107.1"/>
    </source>
</evidence>
<comment type="caution">
    <text evidence="1">The sequence shown here is derived from an EMBL/GenBank/DDBJ whole genome shotgun (WGS) entry which is preliminary data.</text>
</comment>
<reference evidence="1 2" key="1">
    <citation type="submission" date="2016-12" db="EMBL/GenBank/DDBJ databases">
        <title>Izhakiella australiana sp. nov. of genus Izhakiella isolated from Australian desert.</title>
        <authorList>
            <person name="Ji M."/>
        </authorList>
    </citation>
    <scope>NUCLEOTIDE SEQUENCE [LARGE SCALE GENOMIC DNA]</scope>
    <source>
        <strain evidence="1 2">D4N98</strain>
    </source>
</reference>
<gene>
    <name evidence="1" type="ORF">BTJ39_02840</name>
</gene>
<organism evidence="1 2">
    <name type="scientific">Izhakiella australiensis</name>
    <dbReference type="NCBI Taxonomy" id="1926881"/>
    <lineage>
        <taxon>Bacteria</taxon>
        <taxon>Pseudomonadati</taxon>
        <taxon>Pseudomonadota</taxon>
        <taxon>Gammaproteobacteria</taxon>
        <taxon>Enterobacterales</taxon>
        <taxon>Erwiniaceae</taxon>
        <taxon>Izhakiella</taxon>
    </lineage>
</organism>
<accession>A0A1S8YTN3</accession>
<dbReference type="EMBL" id="MRUL01000001">
    <property type="protein sequence ID" value="OON42107.1"/>
    <property type="molecule type" value="Genomic_DNA"/>
</dbReference>
<proteinExistence type="predicted"/>
<dbReference type="STRING" id="1926881.BTJ39_02840"/>